<dbReference type="EMBL" id="JACJJC010000094">
    <property type="protein sequence ID" value="MBM6705076.1"/>
    <property type="molecule type" value="Genomic_DNA"/>
</dbReference>
<evidence type="ECO:0000256" key="1">
    <source>
        <dbReference type="SAM" id="MobiDB-lite"/>
    </source>
</evidence>
<dbReference type="RefSeq" id="WP_205104734.1">
    <property type="nucleotide sequence ID" value="NZ_JACJJC010000094.1"/>
</dbReference>
<evidence type="ECO:0000313" key="3">
    <source>
        <dbReference type="Proteomes" id="UP000715095"/>
    </source>
</evidence>
<feature type="region of interest" description="Disordered" evidence="1">
    <location>
        <begin position="267"/>
        <end position="292"/>
    </location>
</feature>
<proteinExistence type="predicted"/>
<sequence>MLLGEGGRPKKPAGALSRAYEAEFGEALPQLSPEVQRVLDRMIASEDLLDEARAKDEKWMIAARSKALRKIQSEAKDIRDAVRRQVEIDVNSRPEFVALDLVSRGNRAAVTINLRMDPESVAELGYSKTTLAKHKALECLKNGGLTPQQAAEAIKPFARTLRTGKKLVDAIIRAGNKNETIERETTQRFLETYSDYFDAKKVDALVTKAIHNEARSRLVANELRYLLFESTGRTRIYREAARRVAADRLSAMKVGKVNVRGLMAAESRASSEAYDAIRKGDRALPSPRSSAR</sequence>
<comment type="caution">
    <text evidence="2">The sequence shown here is derived from an EMBL/GenBank/DDBJ whole genome shotgun (WGS) entry which is preliminary data.</text>
</comment>
<evidence type="ECO:0000313" key="2">
    <source>
        <dbReference type="EMBL" id="MBM6705076.1"/>
    </source>
</evidence>
<accession>A0ABS2DUP1</accession>
<dbReference type="Proteomes" id="UP000715095">
    <property type="component" value="Unassembled WGS sequence"/>
</dbReference>
<name>A0ABS2DUP1_9BURK</name>
<gene>
    <name evidence="2" type="ORF">H6A60_11430</name>
</gene>
<feature type="non-terminal residue" evidence="2">
    <location>
        <position position="292"/>
    </location>
</feature>
<protein>
    <submittedName>
        <fullName evidence="2">Uncharacterized protein</fullName>
    </submittedName>
</protein>
<reference evidence="2 3" key="1">
    <citation type="journal article" date="2021" name="Sci. Rep.">
        <title>The distribution of antibiotic resistance genes in chicken gut microbiota commensals.</title>
        <authorList>
            <person name="Juricova H."/>
            <person name="Matiasovicova J."/>
            <person name="Kubasova T."/>
            <person name="Cejkova D."/>
            <person name="Rychlik I."/>
        </authorList>
    </citation>
    <scope>NUCLEOTIDE SEQUENCE [LARGE SCALE GENOMIC DNA]</scope>
    <source>
        <strain evidence="2 3">An829</strain>
    </source>
</reference>
<keyword evidence="3" id="KW-1185">Reference proteome</keyword>
<organism evidence="2 3">
    <name type="scientific">Sutterella massiliensis</name>
    <dbReference type="NCBI Taxonomy" id="1816689"/>
    <lineage>
        <taxon>Bacteria</taxon>
        <taxon>Pseudomonadati</taxon>
        <taxon>Pseudomonadota</taxon>
        <taxon>Betaproteobacteria</taxon>
        <taxon>Burkholderiales</taxon>
        <taxon>Sutterellaceae</taxon>
        <taxon>Sutterella</taxon>
    </lineage>
</organism>